<dbReference type="InterPro" id="IPR008580">
    <property type="entry name" value="PPPDE_dom"/>
</dbReference>
<reference evidence="6" key="1">
    <citation type="submission" date="2014-05" db="EMBL/GenBank/DDBJ databases">
        <authorList>
            <person name="Chronopoulou M."/>
        </authorList>
    </citation>
    <scope>NUCLEOTIDE SEQUENCE</scope>
    <source>
        <tissue evidence="6">Whole organism</tissue>
    </source>
</reference>
<feature type="compositionally biased region" description="Low complexity" evidence="4">
    <location>
        <begin position="189"/>
        <end position="198"/>
    </location>
</feature>
<keyword evidence="2" id="KW-0645">Protease</keyword>
<accession>A0A0K2UQE3</accession>
<feature type="domain" description="PPPDE" evidence="5">
    <location>
        <begin position="24"/>
        <end position="168"/>
    </location>
</feature>
<dbReference type="RefSeq" id="XP_040568908.1">
    <property type="nucleotide sequence ID" value="XM_040712974.2"/>
</dbReference>
<evidence type="ECO:0000259" key="5">
    <source>
        <dbReference type="PROSITE" id="PS51858"/>
    </source>
</evidence>
<dbReference type="PROSITE" id="PS51858">
    <property type="entry name" value="PPPDE"/>
    <property type="match status" value="1"/>
</dbReference>
<dbReference type="PANTHER" id="PTHR12378">
    <property type="entry name" value="DESUMOYLATING ISOPEPTIDASE"/>
    <property type="match status" value="1"/>
</dbReference>
<dbReference type="AlphaFoldDB" id="A0A0K2UQE3"/>
<feature type="compositionally biased region" description="Basic residues" evidence="4">
    <location>
        <begin position="204"/>
        <end position="215"/>
    </location>
</feature>
<dbReference type="Gene3D" id="3.90.1720.30">
    <property type="entry name" value="PPPDE domains"/>
    <property type="match status" value="1"/>
</dbReference>
<evidence type="ECO:0000313" key="6">
    <source>
        <dbReference type="EMBL" id="CDW40092.1"/>
    </source>
</evidence>
<evidence type="ECO:0000256" key="3">
    <source>
        <dbReference type="ARBA" id="ARBA00022801"/>
    </source>
</evidence>
<dbReference type="GO" id="GO:0006508">
    <property type="term" value="P:proteolysis"/>
    <property type="evidence" value="ECO:0007669"/>
    <property type="project" value="UniProtKB-KW"/>
</dbReference>
<dbReference type="KEGG" id="lsm:121118396"/>
<name>A0A0K2UQE3_LEPSM</name>
<dbReference type="Pfam" id="PF05903">
    <property type="entry name" value="Peptidase_C97"/>
    <property type="match status" value="1"/>
</dbReference>
<proteinExistence type="inferred from homology"/>
<dbReference type="SMART" id="SM01179">
    <property type="entry name" value="DUF862"/>
    <property type="match status" value="1"/>
</dbReference>
<keyword evidence="3" id="KW-0378">Hydrolase</keyword>
<comment type="similarity">
    <text evidence="1">Belongs to the DeSI family.</text>
</comment>
<dbReference type="InterPro" id="IPR042266">
    <property type="entry name" value="PPPDE_sf"/>
</dbReference>
<dbReference type="GeneID" id="121118396"/>
<dbReference type="GO" id="GO:0016579">
    <property type="term" value="P:protein deubiquitination"/>
    <property type="evidence" value="ECO:0007669"/>
    <property type="project" value="TreeGrafter"/>
</dbReference>
<evidence type="ECO:0000256" key="4">
    <source>
        <dbReference type="SAM" id="MobiDB-lite"/>
    </source>
</evidence>
<protein>
    <recommendedName>
        <fullName evidence="5">PPPDE domain-containing protein</fullName>
    </recommendedName>
</protein>
<organism evidence="6">
    <name type="scientific">Lepeophtheirus salmonis</name>
    <name type="common">Salmon louse</name>
    <name type="synonym">Caligus salmonis</name>
    <dbReference type="NCBI Taxonomy" id="72036"/>
    <lineage>
        <taxon>Eukaryota</taxon>
        <taxon>Metazoa</taxon>
        <taxon>Ecdysozoa</taxon>
        <taxon>Arthropoda</taxon>
        <taxon>Crustacea</taxon>
        <taxon>Multicrustacea</taxon>
        <taxon>Hexanauplia</taxon>
        <taxon>Copepoda</taxon>
        <taxon>Siphonostomatoida</taxon>
        <taxon>Caligidae</taxon>
        <taxon>Lepeophtheirus</taxon>
    </lineage>
</organism>
<dbReference type="OrthoDB" id="412286at2759"/>
<dbReference type="EMBL" id="HACA01022731">
    <property type="protein sequence ID" value="CDW40092.1"/>
    <property type="molecule type" value="Transcribed_RNA"/>
</dbReference>
<dbReference type="GO" id="GO:0101005">
    <property type="term" value="F:deubiquitinase activity"/>
    <property type="evidence" value="ECO:0007669"/>
    <property type="project" value="TreeGrafter"/>
</dbReference>
<dbReference type="PANTHER" id="PTHR12378:SF80">
    <property type="entry name" value="IP06716P-RELATED"/>
    <property type="match status" value="1"/>
</dbReference>
<evidence type="ECO:0000256" key="1">
    <source>
        <dbReference type="ARBA" id="ARBA00008140"/>
    </source>
</evidence>
<feature type="region of interest" description="Disordered" evidence="4">
    <location>
        <begin position="183"/>
        <end position="215"/>
    </location>
</feature>
<sequence length="215" mass="25185">MMSGGFVRLRNEREEVENDEAVREPVILNIYDMFWTNEYTMNMGLGVYHSGLEIYGREYAYGGHPFPFSGIFDIQPREARELGEQFKFKESLHLGVTDFRSSDISKILEEMGKEFRGDRYHLMTRNCNHFSETLCQILTGSETPPWINRLAYFSSCVPFLQRCLPKEWLTPHALENSLEMMQKNEEEQQTPTQTSSTTVNRIKREFRRGFGRNPS</sequence>
<evidence type="ECO:0000256" key="2">
    <source>
        <dbReference type="ARBA" id="ARBA00022670"/>
    </source>
</evidence>